<dbReference type="EMBL" id="CP104013">
    <property type="protein sequence ID" value="UYP47481.1"/>
    <property type="molecule type" value="Genomic_DNA"/>
</dbReference>
<gene>
    <name evidence="5" type="ORF">NEF87_003766</name>
</gene>
<dbReference type="SMART" id="SM00855">
    <property type="entry name" value="PGAM"/>
    <property type="match status" value="1"/>
</dbReference>
<dbReference type="Pfam" id="PF00300">
    <property type="entry name" value="His_Phos_1"/>
    <property type="match status" value="1"/>
</dbReference>
<proteinExistence type="inferred from homology"/>
<accession>A0ABY6HVQ2</accession>
<dbReference type="SUPFAM" id="SSF53254">
    <property type="entry name" value="Phosphoglycerate mutase-like"/>
    <property type="match status" value="1"/>
</dbReference>
<evidence type="ECO:0000313" key="5">
    <source>
        <dbReference type="EMBL" id="UYP47481.1"/>
    </source>
</evidence>
<sequence>MNIYLIRHGETDWNKQGKIQGHMDIALNQQGRLQAKILASKFKNIKIDRIYTSDLLRASQTAEIINKTTKSLLIADERLRERNYGDWQNYSWSEVHSQNPNLKEEWRTNPVHSRPPKGESLHDLYNRITRFLSELISEAKNNILIVAHNSPLKILISIAKGITLEEFHTIDHLSNTEIIQIKSTEGNLSINEEEYNKISLNKTKLAFQNQIV</sequence>
<dbReference type="InterPro" id="IPR001345">
    <property type="entry name" value="PG/BPGM_mutase_AS"/>
</dbReference>
<name>A0ABY6HVQ2_9ARCH</name>
<dbReference type="InterPro" id="IPR029033">
    <property type="entry name" value="His_PPase_superfam"/>
</dbReference>
<dbReference type="InterPro" id="IPR005952">
    <property type="entry name" value="Phosphogly_mut1"/>
</dbReference>
<protein>
    <recommendedName>
        <fullName evidence="2">phosphoglycerate mutase (2,3-diphosphoglycerate-dependent)</fullName>
        <ecNumber evidence="2">5.4.2.11</ecNumber>
    </recommendedName>
</protein>
<keyword evidence="4 5" id="KW-0413">Isomerase</keyword>
<evidence type="ECO:0000256" key="2">
    <source>
        <dbReference type="ARBA" id="ARBA00012028"/>
    </source>
</evidence>
<dbReference type="PIRSF" id="PIRSF000709">
    <property type="entry name" value="6PFK_2-Ptase"/>
    <property type="match status" value="1"/>
</dbReference>
<evidence type="ECO:0000256" key="4">
    <source>
        <dbReference type="ARBA" id="ARBA00023235"/>
    </source>
</evidence>
<comment type="similarity">
    <text evidence="1">Belongs to the phosphoglycerate mutase family. BPG-dependent PGAM subfamily.</text>
</comment>
<dbReference type="Proteomes" id="UP001208689">
    <property type="component" value="Chromosome"/>
</dbReference>
<dbReference type="EC" id="5.4.2.11" evidence="2"/>
<keyword evidence="3" id="KW-0324">Glycolysis</keyword>
<reference evidence="5" key="1">
    <citation type="submission" date="2022-09" db="EMBL/GenBank/DDBJ databases">
        <title>Actin cytoskeleton and complex cell architecture in an #Asgard archaeon.</title>
        <authorList>
            <person name="Ponce Toledo R.I."/>
            <person name="Schleper C."/>
            <person name="Rodrigues Oliveira T."/>
            <person name="Wollweber F."/>
            <person name="Xu J."/>
            <person name="Rittmann S."/>
            <person name="Klingl A."/>
            <person name="Pilhofer M."/>
        </authorList>
    </citation>
    <scope>NUCLEOTIDE SEQUENCE</scope>
    <source>
        <strain evidence="5">B-35</strain>
    </source>
</reference>
<evidence type="ECO:0000256" key="3">
    <source>
        <dbReference type="ARBA" id="ARBA00023152"/>
    </source>
</evidence>
<keyword evidence="6" id="KW-1185">Reference proteome</keyword>
<dbReference type="Gene3D" id="3.40.50.1240">
    <property type="entry name" value="Phosphoglycerate mutase-like"/>
    <property type="match status" value="1"/>
</dbReference>
<dbReference type="GO" id="GO:0004619">
    <property type="term" value="F:phosphoglycerate mutase activity"/>
    <property type="evidence" value="ECO:0007669"/>
    <property type="project" value="UniProtKB-EC"/>
</dbReference>
<dbReference type="PROSITE" id="PS00175">
    <property type="entry name" value="PG_MUTASE"/>
    <property type="match status" value="1"/>
</dbReference>
<dbReference type="PANTHER" id="PTHR11931">
    <property type="entry name" value="PHOSPHOGLYCERATE MUTASE"/>
    <property type="match status" value="1"/>
</dbReference>
<evidence type="ECO:0000313" key="6">
    <source>
        <dbReference type="Proteomes" id="UP001208689"/>
    </source>
</evidence>
<organism evidence="5 6">
    <name type="scientific">Candidatus Lokiarchaeum ossiferum</name>
    <dbReference type="NCBI Taxonomy" id="2951803"/>
    <lineage>
        <taxon>Archaea</taxon>
        <taxon>Promethearchaeati</taxon>
        <taxon>Promethearchaeota</taxon>
        <taxon>Promethearchaeia</taxon>
        <taxon>Promethearchaeales</taxon>
        <taxon>Promethearchaeaceae</taxon>
        <taxon>Candidatus Lokiarchaeum</taxon>
    </lineage>
</organism>
<dbReference type="InterPro" id="IPR013078">
    <property type="entry name" value="His_Pase_superF_clade-1"/>
</dbReference>
<dbReference type="CDD" id="cd07067">
    <property type="entry name" value="HP_PGM_like"/>
    <property type="match status" value="1"/>
</dbReference>
<evidence type="ECO:0000256" key="1">
    <source>
        <dbReference type="ARBA" id="ARBA00006717"/>
    </source>
</evidence>